<protein>
    <submittedName>
        <fullName evidence="3">Predicted metalloprotease, contains C-terminal PDZ domain</fullName>
    </submittedName>
</protein>
<dbReference type="InterPro" id="IPR024191">
    <property type="entry name" value="Peptidase_M61"/>
</dbReference>
<dbReference type="STRING" id="332977.SAMN05421740_102575"/>
<gene>
    <name evidence="3" type="ORF">SAMN05421740_102575</name>
</gene>
<dbReference type="Pfam" id="PF17899">
    <property type="entry name" value="Peptidase_M61_N"/>
    <property type="match status" value="1"/>
</dbReference>
<dbReference type="GO" id="GO:0006508">
    <property type="term" value="P:proteolysis"/>
    <property type="evidence" value="ECO:0007669"/>
    <property type="project" value="UniProtKB-KW"/>
</dbReference>
<dbReference type="InterPro" id="IPR040756">
    <property type="entry name" value="Peptidase_M61_N"/>
</dbReference>
<sequence length="600" mass="67194">MKRIRTKLCIFMTTVISSTLAAAPRINFEISFREPQAHYVEVKMEISDLRKDYIDVKMPVWTPGSYLVREYSKNVESMEACNEEGTELPITKINKNTWRIASNKNGYVVVNYRVYGFEVSVRTNFIDDVHAFLSPAATFLYVDGMLNHPAHVTVIPHASWSTVSTGLEPVAGSPGTYYAADFDMLFDSPIEVGNQDVFTFEAAGVHHEIAMVGGGNYDRERLKKDGTTIVEEATSIFGVNPNKRYVFIVHNYQSGGGGLEHLNSTVLGASRNGYQNERSYVGFLGLMAHEYFHLWHVKRLRPIELGPFNYDAENYTTALWIMEGFTAYFDNLLLRRCGFLNESNYLQALANDVNTVENRAGNQLQPVSSASFDAWIKYYRPDENSANTSVSYYNKGALLAMMLDLKILAATQGQKRLDDVLKIAYDEFYVKKKRGFEEHEFQALIEQVAGVSVDELFHAAYTVEPLDYNRYLNAVGYELVDYNKGRELPDLGITTSVSDGRTTVSGVSRGTGAWDGGINVRDEIIAINGERLDANGRELNRLIQTVAVGDTLDVLIARDGKIRTLNVVLSKDKKGAFSIVPLQNATPEQVSLGKIWLSLP</sequence>
<dbReference type="Pfam" id="PF05299">
    <property type="entry name" value="Peptidase_M61"/>
    <property type="match status" value="1"/>
</dbReference>
<evidence type="ECO:0000313" key="3">
    <source>
        <dbReference type="EMBL" id="SEK74504.1"/>
    </source>
</evidence>
<dbReference type="PIRSF" id="PIRSF016493">
    <property type="entry name" value="Glycyl_aminpptds"/>
    <property type="match status" value="1"/>
</dbReference>
<dbReference type="InterPro" id="IPR027268">
    <property type="entry name" value="Peptidase_M4/M1_CTD_sf"/>
</dbReference>
<proteinExistence type="predicted"/>
<dbReference type="EMBL" id="FNZR01000002">
    <property type="protein sequence ID" value="SEK74504.1"/>
    <property type="molecule type" value="Genomic_DNA"/>
</dbReference>
<dbReference type="InterPro" id="IPR001478">
    <property type="entry name" value="PDZ"/>
</dbReference>
<evidence type="ECO:0000259" key="2">
    <source>
        <dbReference type="PROSITE" id="PS50106"/>
    </source>
</evidence>
<keyword evidence="3" id="KW-0482">Metalloprotease</keyword>
<dbReference type="SMART" id="SM00228">
    <property type="entry name" value="PDZ"/>
    <property type="match status" value="1"/>
</dbReference>
<dbReference type="AlphaFoldDB" id="A0A1H7JJ80"/>
<dbReference type="Pfam" id="PF13180">
    <property type="entry name" value="PDZ_2"/>
    <property type="match status" value="1"/>
</dbReference>
<keyword evidence="1" id="KW-0732">Signal</keyword>
<dbReference type="PROSITE" id="PS50106">
    <property type="entry name" value="PDZ"/>
    <property type="match status" value="1"/>
</dbReference>
<accession>A0A1H7JJ80</accession>
<feature type="domain" description="PDZ" evidence="2">
    <location>
        <begin position="479"/>
        <end position="532"/>
    </location>
</feature>
<dbReference type="RefSeq" id="WP_090603873.1">
    <property type="nucleotide sequence ID" value="NZ_FNZR01000002.1"/>
</dbReference>
<keyword evidence="4" id="KW-1185">Reference proteome</keyword>
<dbReference type="Gene3D" id="2.60.40.3650">
    <property type="match status" value="1"/>
</dbReference>
<organism evidence="3 4">
    <name type="scientific">Parapedobacter koreensis</name>
    <dbReference type="NCBI Taxonomy" id="332977"/>
    <lineage>
        <taxon>Bacteria</taxon>
        <taxon>Pseudomonadati</taxon>
        <taxon>Bacteroidota</taxon>
        <taxon>Sphingobacteriia</taxon>
        <taxon>Sphingobacteriales</taxon>
        <taxon>Sphingobacteriaceae</taxon>
        <taxon>Parapedobacter</taxon>
    </lineage>
</organism>
<dbReference type="Gene3D" id="2.30.42.10">
    <property type="match status" value="1"/>
</dbReference>
<dbReference type="SUPFAM" id="SSF50156">
    <property type="entry name" value="PDZ domain-like"/>
    <property type="match status" value="1"/>
</dbReference>
<keyword evidence="3" id="KW-0378">Hydrolase</keyword>
<feature type="signal peptide" evidence="1">
    <location>
        <begin position="1"/>
        <end position="21"/>
    </location>
</feature>
<reference evidence="4" key="1">
    <citation type="submission" date="2016-10" db="EMBL/GenBank/DDBJ databases">
        <authorList>
            <person name="Varghese N."/>
            <person name="Submissions S."/>
        </authorList>
    </citation>
    <scope>NUCLEOTIDE SEQUENCE [LARGE SCALE GENOMIC DNA]</scope>
    <source>
        <strain evidence="4">Jip14</strain>
    </source>
</reference>
<dbReference type="InterPro" id="IPR007963">
    <property type="entry name" value="Peptidase_M61_catalytic"/>
</dbReference>
<dbReference type="SUPFAM" id="SSF55486">
    <property type="entry name" value="Metalloproteases ('zincins'), catalytic domain"/>
    <property type="match status" value="1"/>
</dbReference>
<feature type="chain" id="PRO_5011788904" evidence="1">
    <location>
        <begin position="22"/>
        <end position="600"/>
    </location>
</feature>
<dbReference type="GO" id="GO:0008237">
    <property type="term" value="F:metallopeptidase activity"/>
    <property type="evidence" value="ECO:0007669"/>
    <property type="project" value="UniProtKB-KW"/>
</dbReference>
<evidence type="ECO:0000256" key="1">
    <source>
        <dbReference type="SAM" id="SignalP"/>
    </source>
</evidence>
<dbReference type="OrthoDB" id="9778516at2"/>
<dbReference type="InterPro" id="IPR036034">
    <property type="entry name" value="PDZ_sf"/>
</dbReference>
<evidence type="ECO:0000313" key="4">
    <source>
        <dbReference type="Proteomes" id="UP000198916"/>
    </source>
</evidence>
<dbReference type="Proteomes" id="UP000198916">
    <property type="component" value="Unassembled WGS sequence"/>
</dbReference>
<keyword evidence="3" id="KW-0645">Protease</keyword>
<name>A0A1H7JJ80_9SPHI</name>
<dbReference type="Gene3D" id="1.10.390.10">
    <property type="entry name" value="Neutral Protease Domain 2"/>
    <property type="match status" value="1"/>
</dbReference>